<dbReference type="RefSeq" id="XP_030765027.1">
    <property type="nucleotide sequence ID" value="XM_030909167.1"/>
</dbReference>
<dbReference type="KEGG" id="soy:115877753"/>
<feature type="region of interest" description="Disordered" evidence="1">
    <location>
        <begin position="461"/>
        <end position="544"/>
    </location>
</feature>
<dbReference type="OrthoDB" id="6759228at2759"/>
<reference evidence="4 5" key="1">
    <citation type="submission" date="2025-04" db="UniProtKB">
        <authorList>
            <consortium name="RefSeq"/>
        </authorList>
    </citation>
    <scope>IDENTIFICATION</scope>
    <source>
        <tissue evidence="4 5">Gonads</tissue>
    </source>
</reference>
<evidence type="ECO:0000259" key="2">
    <source>
        <dbReference type="Pfam" id="PF03184"/>
    </source>
</evidence>
<feature type="domain" description="DDE-1" evidence="2">
    <location>
        <begin position="210"/>
        <end position="353"/>
    </location>
</feature>
<sequence length="544" mass="62795">MPKRKYRRYEDREDKVLLDKVLSMIKSGRISRTRAANEFHISKGTIINRLKSQHCGKIGRPFVFSKEEENAMVAHILKVSEWGYPFSRVDLQHLASEFLNRKGVKVPQFQEGNLPTLKWCTKFIRRHENMLSSRMCQNLKTSKAQVSPDTIKAYFDALQITLTENNDFISPDRIFNYDETNLSDDPGTKKYIFKKGVKYPERIRDSTKSSVSIMFCGSAAGKIIPPYVVYKAEKIWLTWMEGGPPNTRYNRSKSGWFDATIFTDWFLNLFVPYVKKYINGRVVLLGDNLSSHFTQEVLSSAERNNITFACLPKNATHLTQPLDVGFYGPLKRRWREILDNWKQSQKKNSQTIQKDHFPRLLKKLTEVVAPNNYSQNLISGFKKCGISPFNSKEVLNRLPQENNHDQNSTPASTMVSSIVVDMLKNMRYGDNSDAPKKRRSKVNVQAGASISVEDLLLNKPPQVSLPSCSTVSTKKRPKKSSKKNESDDQSSVSEEDIHYMDSSEDENWETYCEKQLKEQEREWSSDDEQPWQNYLTQSKKMKPS</sequence>
<dbReference type="Gene3D" id="3.30.420.10">
    <property type="entry name" value="Ribonuclease H-like superfamily/Ribonuclease H"/>
    <property type="match status" value="1"/>
</dbReference>
<dbReference type="KEGG" id="soy:115889219"/>
<protein>
    <submittedName>
        <fullName evidence="4 5">Tigger transposable element-derived protein 7-like</fullName>
    </submittedName>
</protein>
<dbReference type="GeneID" id="115877753"/>
<dbReference type="InterPro" id="IPR050863">
    <property type="entry name" value="CenT-Element_Derived"/>
</dbReference>
<dbReference type="PANTHER" id="PTHR19303:SF74">
    <property type="entry name" value="POGO TRANSPOSABLE ELEMENT WITH KRAB DOMAIN"/>
    <property type="match status" value="1"/>
</dbReference>
<organism evidence="3 4">
    <name type="scientific">Sitophilus oryzae</name>
    <name type="common">Rice weevil</name>
    <name type="synonym">Curculio oryzae</name>
    <dbReference type="NCBI Taxonomy" id="7048"/>
    <lineage>
        <taxon>Eukaryota</taxon>
        <taxon>Metazoa</taxon>
        <taxon>Ecdysozoa</taxon>
        <taxon>Arthropoda</taxon>
        <taxon>Hexapoda</taxon>
        <taxon>Insecta</taxon>
        <taxon>Pterygota</taxon>
        <taxon>Neoptera</taxon>
        <taxon>Endopterygota</taxon>
        <taxon>Coleoptera</taxon>
        <taxon>Polyphaga</taxon>
        <taxon>Cucujiformia</taxon>
        <taxon>Curculionidae</taxon>
        <taxon>Dryophthorinae</taxon>
        <taxon>Sitophilus</taxon>
    </lineage>
</organism>
<keyword evidence="3" id="KW-1185">Reference proteome</keyword>
<dbReference type="GO" id="GO:0005634">
    <property type="term" value="C:nucleus"/>
    <property type="evidence" value="ECO:0007669"/>
    <property type="project" value="TreeGrafter"/>
</dbReference>
<name>A0A6J2XGS1_SITOR</name>
<evidence type="ECO:0000313" key="5">
    <source>
        <dbReference type="RefSeq" id="XP_030765027.1"/>
    </source>
</evidence>
<dbReference type="Proteomes" id="UP000504635">
    <property type="component" value="Unplaced"/>
</dbReference>
<accession>A0A6J2XGS1</accession>
<dbReference type="GO" id="GO:0003677">
    <property type="term" value="F:DNA binding"/>
    <property type="evidence" value="ECO:0007669"/>
    <property type="project" value="UniProtKB-KW"/>
</dbReference>
<dbReference type="InterPro" id="IPR004875">
    <property type="entry name" value="DDE_SF_endonuclease_dom"/>
</dbReference>
<proteinExistence type="predicted"/>
<dbReference type="RefSeq" id="XP_030749919.1">
    <property type="nucleotide sequence ID" value="XM_030894059.1"/>
</dbReference>
<dbReference type="InterPro" id="IPR036397">
    <property type="entry name" value="RNaseH_sf"/>
</dbReference>
<feature type="compositionally biased region" description="Basic and acidic residues" evidence="1">
    <location>
        <begin position="511"/>
        <end position="524"/>
    </location>
</feature>
<dbReference type="PANTHER" id="PTHR19303">
    <property type="entry name" value="TRANSPOSON"/>
    <property type="match status" value="1"/>
</dbReference>
<evidence type="ECO:0000313" key="3">
    <source>
        <dbReference type="Proteomes" id="UP000504635"/>
    </source>
</evidence>
<gene>
    <name evidence="4" type="primary">LOC115877753</name>
    <name evidence="5" type="synonym">LOC115889219</name>
</gene>
<evidence type="ECO:0000256" key="1">
    <source>
        <dbReference type="SAM" id="MobiDB-lite"/>
    </source>
</evidence>
<dbReference type="AlphaFoldDB" id="A0A6J2XGS1"/>
<dbReference type="Pfam" id="PF03184">
    <property type="entry name" value="DDE_1"/>
    <property type="match status" value="1"/>
</dbReference>
<evidence type="ECO:0000313" key="4">
    <source>
        <dbReference type="RefSeq" id="XP_030749919.1"/>
    </source>
</evidence>